<feature type="region of interest" description="Disordered" evidence="7">
    <location>
        <begin position="552"/>
        <end position="599"/>
    </location>
</feature>
<dbReference type="InterPro" id="IPR014001">
    <property type="entry name" value="Helicase_ATP-bd"/>
</dbReference>
<evidence type="ECO:0000256" key="3">
    <source>
        <dbReference type="ARBA" id="ARBA00022806"/>
    </source>
</evidence>
<comment type="domain">
    <text evidence="6">The Q motif is unique to and characteristic of the DEAD box family of RNA helicases and controls ATP binding and hydrolysis.</text>
</comment>
<evidence type="ECO:0000259" key="9">
    <source>
        <dbReference type="PROSITE" id="PS51194"/>
    </source>
</evidence>
<keyword evidence="5 6" id="KW-0694">RNA-binding</keyword>
<keyword evidence="2 6" id="KW-0378">Hydrolase</keyword>
<dbReference type="AlphaFoldDB" id="A0A7S1PX20"/>
<evidence type="ECO:0000313" key="10">
    <source>
        <dbReference type="EMBL" id="CAD9105414.1"/>
    </source>
</evidence>
<dbReference type="EMBL" id="HBGF01014447">
    <property type="protein sequence ID" value="CAD9105414.1"/>
    <property type="molecule type" value="Transcribed_RNA"/>
</dbReference>
<comment type="function">
    <text evidence="6">RNA helicase.</text>
</comment>
<dbReference type="SMART" id="SM00490">
    <property type="entry name" value="HELICc"/>
    <property type="match status" value="1"/>
</dbReference>
<evidence type="ECO:0000256" key="1">
    <source>
        <dbReference type="ARBA" id="ARBA00022741"/>
    </source>
</evidence>
<dbReference type="SUPFAM" id="SSF52540">
    <property type="entry name" value="P-loop containing nucleoside triphosphate hydrolases"/>
    <property type="match status" value="2"/>
</dbReference>
<evidence type="ECO:0000256" key="5">
    <source>
        <dbReference type="ARBA" id="ARBA00022884"/>
    </source>
</evidence>
<proteinExistence type="inferred from homology"/>
<feature type="compositionally biased region" description="Basic and acidic residues" evidence="7">
    <location>
        <begin position="552"/>
        <end position="570"/>
    </location>
</feature>
<organism evidence="10">
    <name type="scientific">Neobodo designis</name>
    <name type="common">Flagellated protozoan</name>
    <name type="synonym">Bodo designis</name>
    <dbReference type="NCBI Taxonomy" id="312471"/>
    <lineage>
        <taxon>Eukaryota</taxon>
        <taxon>Discoba</taxon>
        <taxon>Euglenozoa</taxon>
        <taxon>Kinetoplastea</taxon>
        <taxon>Metakinetoplastina</taxon>
        <taxon>Neobodonida</taxon>
        <taxon>Neobodo</taxon>
    </lineage>
</organism>
<dbReference type="GO" id="GO:0005524">
    <property type="term" value="F:ATP binding"/>
    <property type="evidence" value="ECO:0007669"/>
    <property type="project" value="UniProtKB-UniRule"/>
</dbReference>
<dbReference type="SMART" id="SM00487">
    <property type="entry name" value="DEXDc"/>
    <property type="match status" value="1"/>
</dbReference>
<dbReference type="CDD" id="cd18787">
    <property type="entry name" value="SF2_C_DEAD"/>
    <property type="match status" value="1"/>
</dbReference>
<dbReference type="InterPro" id="IPR027417">
    <property type="entry name" value="P-loop_NTPase"/>
</dbReference>
<gene>
    <name evidence="10" type="ORF">NDES1114_LOCUS9466</name>
</gene>
<dbReference type="PANTHER" id="PTHR24031">
    <property type="entry name" value="RNA HELICASE"/>
    <property type="match status" value="1"/>
</dbReference>
<accession>A0A7S1PX20</accession>
<feature type="domain" description="Helicase C-terminal" evidence="9">
    <location>
        <begin position="259"/>
        <end position="428"/>
    </location>
</feature>
<dbReference type="InterPro" id="IPR011545">
    <property type="entry name" value="DEAD/DEAH_box_helicase_dom"/>
</dbReference>
<evidence type="ECO:0000259" key="8">
    <source>
        <dbReference type="PROSITE" id="PS51192"/>
    </source>
</evidence>
<keyword evidence="1 6" id="KW-0547">Nucleotide-binding</keyword>
<dbReference type="GO" id="GO:0016787">
    <property type="term" value="F:hydrolase activity"/>
    <property type="evidence" value="ECO:0007669"/>
    <property type="project" value="UniProtKB-KW"/>
</dbReference>
<keyword evidence="3 6" id="KW-0347">Helicase</keyword>
<evidence type="ECO:0000256" key="6">
    <source>
        <dbReference type="RuleBase" id="RU365068"/>
    </source>
</evidence>
<dbReference type="PROSITE" id="PS51192">
    <property type="entry name" value="HELICASE_ATP_BIND_1"/>
    <property type="match status" value="1"/>
</dbReference>
<feature type="domain" description="Helicase ATP-binding" evidence="8">
    <location>
        <begin position="39"/>
        <end position="212"/>
    </location>
</feature>
<evidence type="ECO:0000256" key="7">
    <source>
        <dbReference type="SAM" id="MobiDB-lite"/>
    </source>
</evidence>
<dbReference type="EC" id="3.6.4.13" evidence="6"/>
<name>A0A7S1PX20_NEODS</name>
<keyword evidence="4 6" id="KW-0067">ATP-binding</keyword>
<evidence type="ECO:0000256" key="2">
    <source>
        <dbReference type="ARBA" id="ARBA00022801"/>
    </source>
</evidence>
<dbReference type="CDD" id="cd00268">
    <property type="entry name" value="DEADc"/>
    <property type="match status" value="1"/>
</dbReference>
<dbReference type="PROSITE" id="PS51194">
    <property type="entry name" value="HELICASE_CTER"/>
    <property type="match status" value="1"/>
</dbReference>
<dbReference type="Pfam" id="PF00271">
    <property type="entry name" value="Helicase_C"/>
    <property type="match status" value="1"/>
</dbReference>
<dbReference type="InterPro" id="IPR001650">
    <property type="entry name" value="Helicase_C-like"/>
</dbReference>
<dbReference type="GO" id="GO:0003723">
    <property type="term" value="F:RNA binding"/>
    <property type="evidence" value="ECO:0007669"/>
    <property type="project" value="UniProtKB-UniRule"/>
</dbReference>
<evidence type="ECO:0000256" key="4">
    <source>
        <dbReference type="ARBA" id="ARBA00022840"/>
    </source>
</evidence>
<reference evidence="10" key="1">
    <citation type="submission" date="2021-01" db="EMBL/GenBank/DDBJ databases">
        <authorList>
            <person name="Corre E."/>
            <person name="Pelletier E."/>
            <person name="Niang G."/>
            <person name="Scheremetjew M."/>
            <person name="Finn R."/>
            <person name="Kale V."/>
            <person name="Holt S."/>
            <person name="Cochrane G."/>
            <person name="Meng A."/>
            <person name="Brown T."/>
            <person name="Cohen L."/>
        </authorList>
    </citation>
    <scope>NUCLEOTIDE SEQUENCE</scope>
    <source>
        <strain evidence="10">CCAP 1951/1</strain>
    </source>
</reference>
<comment type="catalytic activity">
    <reaction evidence="6">
        <text>ATP + H2O = ADP + phosphate + H(+)</text>
        <dbReference type="Rhea" id="RHEA:13065"/>
        <dbReference type="ChEBI" id="CHEBI:15377"/>
        <dbReference type="ChEBI" id="CHEBI:15378"/>
        <dbReference type="ChEBI" id="CHEBI:30616"/>
        <dbReference type="ChEBI" id="CHEBI:43474"/>
        <dbReference type="ChEBI" id="CHEBI:456216"/>
        <dbReference type="EC" id="3.6.4.13"/>
    </reaction>
</comment>
<dbReference type="Pfam" id="PF00270">
    <property type="entry name" value="DEAD"/>
    <property type="match status" value="1"/>
</dbReference>
<sequence>MASGALASTWGDLRLLPALTEAVLALGWSGPTTVQAASLPPLLKGQDVSLQGSTGSGKTAAFVLPIIQRIVRERQTAAAAADAPCAMVLTPSIELAEQTTEVFDRIARYVKPRIVIDNACDATRAPSASSNVIVGTPSAIAQMLKRGALPTSVVAGLRMLVIDEADVLVTMQSLAVIQRLLPSTLQTVLVSATLTEGVAAIKEQLLRNPTNITLTEDNEGPAAADGDVVVDARVKAKKHLHHHYLVATTDAHHYTLLYALFRLGLISGKTLIFVDDEEHTYKLQHFLEQLAVHTVVYDASLPLNVRLDVLKRFQRNVQGTLVCTDKTLEKAERLQVDLTAEDKETAGLTRGVDFHNVRNVILFDGIPSATAMNFAAYTHRAGRTGRAGADGNVITLFTVAQAQEVSRPLREYLRTTRDEPFRPFKKLDRGDAARIQYRADTALNNVTRNAARKLRVATVASEVARSNYLATHMSETDTSAIKKIVGKVKDKVQSDEHLMTVPTYMKVKKADSVDKYKQRVKAQHPLNRDELFNRIAKKKALDPLQRVVDTVRNKEKKMKERAAAAREKAVKASSSKGKGRSFARPPEASNAGKRGPRRS</sequence>
<dbReference type="InterPro" id="IPR044742">
    <property type="entry name" value="DEAD/DEAH_RhlB"/>
</dbReference>
<dbReference type="Gene3D" id="3.40.50.300">
    <property type="entry name" value="P-loop containing nucleotide triphosphate hydrolases"/>
    <property type="match status" value="2"/>
</dbReference>
<protein>
    <recommendedName>
        <fullName evidence="6">ATP-dependent RNA helicase</fullName>
        <ecNumber evidence="6">3.6.4.13</ecNumber>
    </recommendedName>
</protein>
<dbReference type="GO" id="GO:0003724">
    <property type="term" value="F:RNA helicase activity"/>
    <property type="evidence" value="ECO:0007669"/>
    <property type="project" value="UniProtKB-EC"/>
</dbReference>
<comment type="similarity">
    <text evidence="6">Belongs to the DEAD box helicase family.</text>
</comment>